<feature type="domain" description="MacB-like periplasmic core" evidence="8">
    <location>
        <begin position="111"/>
        <end position="339"/>
    </location>
</feature>
<gene>
    <name evidence="9" type="ORF">GCM10023189_22440</name>
</gene>
<sequence length="891" mass="99221">MRPSRPPQPPAWANRFLEWMLPPQGVEDVLGDLHEEFAYQVEHIGERRARWRYLQEVFGYALHSTGLHRTPSPFDLRPQHENYPKPLSPDMLRNYLKIAQRNLWRHRTVNAISIAGLSIGLACGLVIFLLVSYLFSFDRYHQKADRTYWLVTDIKHENIVPADAVPRPLGEVLRREYPFVESAVRLENIHGRIVSVPDGNGGFLRKFDESQNLCFTEPQFFTVFDVQWVSGNSKTALTAPNTVVLSERYAQKYFDTENPIGRVLRFDNQTDLAVAGIIKNPPANTKLSYDMLISYGTIPGLLGERGAQALQDWGHVPAMCFVTLREGTPVGRLQDALPAIRQKYMSPQEAKAFDFHVLPLTELSHDPKYGGPAHRPILYALMAVGLFLVIAACINFINLATAHALKRSKEVGVRKAMGSSRLQLIAQFMVEAGILTVAAVAVALVLTQLSLPALNQALAILHADLSILDLLRPKTLVWFTGLIAGVIVLAGLYPSLVVAGFNPVAALRGRLTTQQVGGVSVRRGLVVVQFCITQLFIIGVIVMMAQVRHMQQADLGFSKDAILTVPVPATSAVKQETLRNRLAQVAGVDQVALSSDPPASFGRIPTPFTYDTHTEPEKFPTLVRVGDMNFLPVFDLTLLAGRNFRTNDTTNNEAIINETMVKQLGLRSPKEVLGKRLTVWESDKTIVGVVADFQMNELRMGVPPTTIVNHYREHHIAALKLSPRNLPATVKAVEAAWNEQFPEHVFKAEFVDDILNRFYLTERILLGLIQTFSLVAILIGCLGLYGLVAFMAEAKTKEIGVRKVLGASAGQLLWLFGREFARLMVIGFVIAAPLGWFLMNGWLQSYVYRIEFGWWVFALTLVTTVLITLLTVSRESLKAALANPSTSLRSE</sequence>
<evidence type="ECO:0000256" key="3">
    <source>
        <dbReference type="ARBA" id="ARBA00022692"/>
    </source>
</evidence>
<feature type="domain" description="ABC3 transporter permease C-terminal" evidence="7">
    <location>
        <begin position="383"/>
        <end position="503"/>
    </location>
</feature>
<dbReference type="RefSeq" id="WP_345243489.1">
    <property type="nucleotide sequence ID" value="NZ_BAABHD010000024.1"/>
</dbReference>
<dbReference type="InterPro" id="IPR047699">
    <property type="entry name" value="Permease_put_prefix"/>
</dbReference>
<comment type="caution">
    <text evidence="9">The sequence shown here is derived from an EMBL/GenBank/DDBJ whole genome shotgun (WGS) entry which is preliminary data.</text>
</comment>
<evidence type="ECO:0000256" key="5">
    <source>
        <dbReference type="ARBA" id="ARBA00023136"/>
    </source>
</evidence>
<evidence type="ECO:0000259" key="8">
    <source>
        <dbReference type="Pfam" id="PF12704"/>
    </source>
</evidence>
<evidence type="ECO:0000259" key="7">
    <source>
        <dbReference type="Pfam" id="PF02687"/>
    </source>
</evidence>
<dbReference type="PANTHER" id="PTHR30572">
    <property type="entry name" value="MEMBRANE COMPONENT OF TRANSPORTER-RELATED"/>
    <property type="match status" value="1"/>
</dbReference>
<feature type="transmembrane region" description="Helical" evidence="6">
    <location>
        <begin position="764"/>
        <end position="787"/>
    </location>
</feature>
<organism evidence="9 10">
    <name type="scientific">Nibrella saemangeumensis</name>
    <dbReference type="NCBI Taxonomy" id="1084526"/>
    <lineage>
        <taxon>Bacteria</taxon>
        <taxon>Pseudomonadati</taxon>
        <taxon>Bacteroidota</taxon>
        <taxon>Cytophagia</taxon>
        <taxon>Cytophagales</taxon>
        <taxon>Spirosomataceae</taxon>
        <taxon>Nibrella</taxon>
    </lineage>
</organism>
<keyword evidence="5 6" id="KW-0472">Membrane</keyword>
<protein>
    <submittedName>
        <fullName evidence="9">ABC transporter permease</fullName>
    </submittedName>
</protein>
<feature type="domain" description="MacB-like periplasmic core" evidence="8">
    <location>
        <begin position="538"/>
        <end position="726"/>
    </location>
</feature>
<feature type="transmembrane region" description="Helical" evidence="6">
    <location>
        <begin position="823"/>
        <end position="842"/>
    </location>
</feature>
<name>A0ABP8MRY2_9BACT</name>
<dbReference type="InterPro" id="IPR050250">
    <property type="entry name" value="Macrolide_Exporter_MacB"/>
</dbReference>
<keyword evidence="3 6" id="KW-0812">Transmembrane</keyword>
<evidence type="ECO:0000256" key="6">
    <source>
        <dbReference type="SAM" id="Phobius"/>
    </source>
</evidence>
<reference evidence="10" key="1">
    <citation type="journal article" date="2019" name="Int. J. Syst. Evol. Microbiol.">
        <title>The Global Catalogue of Microorganisms (GCM) 10K type strain sequencing project: providing services to taxonomists for standard genome sequencing and annotation.</title>
        <authorList>
            <consortium name="The Broad Institute Genomics Platform"/>
            <consortium name="The Broad Institute Genome Sequencing Center for Infectious Disease"/>
            <person name="Wu L."/>
            <person name="Ma J."/>
        </authorList>
    </citation>
    <scope>NUCLEOTIDE SEQUENCE [LARGE SCALE GENOMIC DNA]</scope>
    <source>
        <strain evidence="10">JCM 17927</strain>
    </source>
</reference>
<proteinExistence type="predicted"/>
<keyword evidence="10" id="KW-1185">Reference proteome</keyword>
<evidence type="ECO:0000313" key="10">
    <source>
        <dbReference type="Proteomes" id="UP001501175"/>
    </source>
</evidence>
<feature type="transmembrane region" description="Helical" evidence="6">
    <location>
        <begin position="111"/>
        <end position="135"/>
    </location>
</feature>
<comment type="subcellular location">
    <subcellularLocation>
        <location evidence="1">Cell membrane</location>
        <topology evidence="1">Multi-pass membrane protein</topology>
    </subcellularLocation>
</comment>
<dbReference type="InterPro" id="IPR003838">
    <property type="entry name" value="ABC3_permease_C"/>
</dbReference>
<feature type="transmembrane region" description="Helical" evidence="6">
    <location>
        <begin position="377"/>
        <end position="401"/>
    </location>
</feature>
<dbReference type="Proteomes" id="UP001501175">
    <property type="component" value="Unassembled WGS sequence"/>
</dbReference>
<evidence type="ECO:0000256" key="2">
    <source>
        <dbReference type="ARBA" id="ARBA00022475"/>
    </source>
</evidence>
<feature type="transmembrane region" description="Helical" evidence="6">
    <location>
        <begin position="478"/>
        <end position="501"/>
    </location>
</feature>
<dbReference type="NCBIfam" id="NF038404">
    <property type="entry name" value="perm_prefix_2"/>
    <property type="match status" value="1"/>
</dbReference>
<dbReference type="PANTHER" id="PTHR30572:SF18">
    <property type="entry name" value="ABC-TYPE MACROLIDE FAMILY EXPORT SYSTEM PERMEASE COMPONENT 2"/>
    <property type="match status" value="1"/>
</dbReference>
<dbReference type="InterPro" id="IPR025857">
    <property type="entry name" value="MacB_PCD"/>
</dbReference>
<dbReference type="Pfam" id="PF02687">
    <property type="entry name" value="FtsX"/>
    <property type="match status" value="2"/>
</dbReference>
<feature type="transmembrane region" description="Helical" evidence="6">
    <location>
        <begin position="422"/>
        <end position="447"/>
    </location>
</feature>
<feature type="transmembrane region" description="Helical" evidence="6">
    <location>
        <begin position="854"/>
        <end position="872"/>
    </location>
</feature>
<evidence type="ECO:0000313" key="9">
    <source>
        <dbReference type="EMBL" id="GAA4455066.1"/>
    </source>
</evidence>
<feature type="domain" description="ABC3 transporter permease C-terminal" evidence="7">
    <location>
        <begin position="772"/>
        <end position="871"/>
    </location>
</feature>
<keyword evidence="4 6" id="KW-1133">Transmembrane helix</keyword>
<evidence type="ECO:0000256" key="4">
    <source>
        <dbReference type="ARBA" id="ARBA00022989"/>
    </source>
</evidence>
<evidence type="ECO:0000256" key="1">
    <source>
        <dbReference type="ARBA" id="ARBA00004651"/>
    </source>
</evidence>
<feature type="transmembrane region" description="Helical" evidence="6">
    <location>
        <begin position="521"/>
        <end position="545"/>
    </location>
</feature>
<keyword evidence="2" id="KW-1003">Cell membrane</keyword>
<accession>A0ABP8MRY2</accession>
<dbReference type="EMBL" id="BAABHD010000024">
    <property type="protein sequence ID" value="GAA4455066.1"/>
    <property type="molecule type" value="Genomic_DNA"/>
</dbReference>
<dbReference type="Pfam" id="PF12704">
    <property type="entry name" value="MacB_PCD"/>
    <property type="match status" value="2"/>
</dbReference>